<keyword evidence="11" id="KW-0472">Membrane</keyword>
<protein>
    <recommendedName>
        <fullName evidence="4 9">Pectate lyase</fullName>
        <ecNumber evidence="4 9">4.2.2.2</ecNumber>
    </recommendedName>
</protein>
<dbReference type="Pfam" id="PF00544">
    <property type="entry name" value="Pectate_lyase_4"/>
    <property type="match status" value="1"/>
</dbReference>
<evidence type="ECO:0000259" key="12">
    <source>
        <dbReference type="SMART" id="SM00656"/>
    </source>
</evidence>
<evidence type="ECO:0000256" key="11">
    <source>
        <dbReference type="SAM" id="Phobius"/>
    </source>
</evidence>
<keyword evidence="5 9" id="KW-0479">Metal-binding</keyword>
<evidence type="ECO:0000256" key="5">
    <source>
        <dbReference type="ARBA" id="ARBA00022723"/>
    </source>
</evidence>
<evidence type="ECO:0000256" key="7">
    <source>
        <dbReference type="ARBA" id="ARBA00022837"/>
    </source>
</evidence>
<keyword evidence="11" id="KW-1133">Transmembrane helix</keyword>
<evidence type="ECO:0000256" key="8">
    <source>
        <dbReference type="ARBA" id="ARBA00023239"/>
    </source>
</evidence>
<dbReference type="Gene3D" id="2.160.20.10">
    <property type="entry name" value="Single-stranded right-handed beta-helix, Pectin lyase-like"/>
    <property type="match status" value="1"/>
</dbReference>
<dbReference type="SUPFAM" id="SSF51126">
    <property type="entry name" value="Pectin lyase-like"/>
    <property type="match status" value="1"/>
</dbReference>
<keyword evidence="11" id="KW-0812">Transmembrane</keyword>
<evidence type="ECO:0000256" key="3">
    <source>
        <dbReference type="ARBA" id="ARBA00010980"/>
    </source>
</evidence>
<comment type="catalytic activity">
    <reaction evidence="1 9">
        <text>Eliminative cleavage of (1-&gt;4)-alpha-D-galacturonan to give oligosaccharides with 4-deoxy-alpha-D-galact-4-enuronosyl groups at their non-reducing ends.</text>
        <dbReference type="EC" id="4.2.2.2"/>
    </reaction>
</comment>
<dbReference type="EC" id="4.2.2.2" evidence="4 9"/>
<keyword evidence="6 9" id="KW-0732">Signal</keyword>
<gene>
    <name evidence="14" type="primary">LOC115756236</name>
</gene>
<name>A0ABM3HCN2_9MYRT</name>
<dbReference type="GO" id="GO:0016829">
    <property type="term" value="F:lyase activity"/>
    <property type="evidence" value="ECO:0007669"/>
    <property type="project" value="UniProtKB-KW"/>
</dbReference>
<evidence type="ECO:0000256" key="1">
    <source>
        <dbReference type="ARBA" id="ARBA00000695"/>
    </source>
</evidence>
<evidence type="ECO:0000256" key="6">
    <source>
        <dbReference type="ARBA" id="ARBA00022729"/>
    </source>
</evidence>
<evidence type="ECO:0000256" key="9">
    <source>
        <dbReference type="RuleBase" id="RU361123"/>
    </source>
</evidence>
<feature type="signal peptide" evidence="9">
    <location>
        <begin position="1"/>
        <end position="21"/>
    </location>
</feature>
<dbReference type="SMART" id="SM00656">
    <property type="entry name" value="Amb_all"/>
    <property type="match status" value="1"/>
</dbReference>
<keyword evidence="8 9" id="KW-0456">Lyase</keyword>
<dbReference type="PANTHER" id="PTHR31683:SF197">
    <property type="entry name" value="PECTATE LYASE"/>
    <property type="match status" value="1"/>
</dbReference>
<comment type="similarity">
    <text evidence="3 9">Belongs to the polysaccharide lyase 1 family.</text>
</comment>
<dbReference type="Proteomes" id="UP000827889">
    <property type="component" value="Chromosome 4"/>
</dbReference>
<dbReference type="InterPro" id="IPR002022">
    <property type="entry name" value="Pec_lyase"/>
</dbReference>
<evidence type="ECO:0000313" key="14">
    <source>
        <dbReference type="RefSeq" id="XP_048134351.1"/>
    </source>
</evidence>
<reference evidence="14" key="1">
    <citation type="submission" date="2025-08" db="UniProtKB">
        <authorList>
            <consortium name="RefSeq"/>
        </authorList>
    </citation>
    <scope>IDENTIFICATION</scope>
    <source>
        <tissue evidence="14">Leaf</tissue>
    </source>
</reference>
<dbReference type="RefSeq" id="XP_048134351.1">
    <property type="nucleotide sequence ID" value="XM_048278394.1"/>
</dbReference>
<dbReference type="InterPro" id="IPR018082">
    <property type="entry name" value="AmbAllergen"/>
</dbReference>
<keyword evidence="13" id="KW-1185">Reference proteome</keyword>
<dbReference type="InterPro" id="IPR011050">
    <property type="entry name" value="Pectin_lyase_fold/virulence"/>
</dbReference>
<feature type="chain" id="PRO_5044986607" description="Pectate lyase" evidence="9">
    <location>
        <begin position="22"/>
        <end position="572"/>
    </location>
</feature>
<dbReference type="PRINTS" id="PR00807">
    <property type="entry name" value="AMBALLERGEN"/>
</dbReference>
<dbReference type="InterPro" id="IPR012334">
    <property type="entry name" value="Pectin_lyas_fold"/>
</dbReference>
<feature type="domain" description="Pectate lyase" evidence="12">
    <location>
        <begin position="168"/>
        <end position="365"/>
    </location>
</feature>
<comment type="cofactor">
    <cofactor evidence="9">
        <name>Ca(2+)</name>
        <dbReference type="ChEBI" id="CHEBI:29108"/>
    </cofactor>
    <text evidence="9">Binds 1 Ca(2+) ion. Required for its activity.</text>
</comment>
<dbReference type="GeneID" id="115756236"/>
<comment type="pathway">
    <text evidence="2 9">Glycan metabolism; pectin degradation; 2-dehydro-3-deoxy-D-gluconate from pectin: step 2/5.</text>
</comment>
<evidence type="ECO:0000313" key="13">
    <source>
        <dbReference type="Proteomes" id="UP000827889"/>
    </source>
</evidence>
<sequence length="572" mass="60856">MMLRITCPCIVLLCCSFSLHALSLSATCPSKVLVHPHQHPKPDAVVHDVNRRVNESVARRQLLAVHVKDQCLTGNPIDDCWRCDPNWESNREHLADCAIGFGREALGGRGGNVYVVTDPSDPDPENPPPGTLRYGVIQAGPLWIVFSDQVVLYLLNWFNIFPFSHLGNMVINLKYELLISSFKTIDGRGANVEITGRGCLIIDAVTNIIVHNVHIHHCKPSDDAKIRISPTQVSARGKSDGDGISILASSKIWIDHCALSYCTDGLIDVTEGSTAVTISNNVFTHHDKVMLLGHSDDFTADSGMQVTVAFNHFGEDLTERMPRCRFGYFHVVNNDYTQWGMYAVGGSAGPTINSQGNRYIAPQDDINKQVTKRMDTDESEWRKWNWRSEGDLMVNGAYFVTSGADISPQYAEASSMSPLSANFIDLLTAGAGVLVAQRSDAGTVTNPPPGSSGGGVVTNPTTPGSSGGGIVTNPTTPGSSGGGVVTNPTTPGGSSGGTVMNPGTSGGDGSYWYPGQGSSGTVPGTSIWGYPSNGINYGSTYGSDAGTALAPMITVIAISAIAIIAFLQQTPL</sequence>
<proteinExistence type="inferred from homology"/>
<evidence type="ECO:0000256" key="4">
    <source>
        <dbReference type="ARBA" id="ARBA00012272"/>
    </source>
</evidence>
<feature type="region of interest" description="Disordered" evidence="10">
    <location>
        <begin position="440"/>
        <end position="509"/>
    </location>
</feature>
<feature type="transmembrane region" description="Helical" evidence="11">
    <location>
        <begin position="548"/>
        <end position="567"/>
    </location>
</feature>
<keyword evidence="7 9" id="KW-0106">Calcium</keyword>
<dbReference type="InterPro" id="IPR045032">
    <property type="entry name" value="PEL"/>
</dbReference>
<evidence type="ECO:0000256" key="10">
    <source>
        <dbReference type="SAM" id="MobiDB-lite"/>
    </source>
</evidence>
<dbReference type="PANTHER" id="PTHR31683">
    <property type="entry name" value="PECTATE LYASE 18-RELATED"/>
    <property type="match status" value="1"/>
</dbReference>
<organism evidence="13 14">
    <name type="scientific">Rhodamnia argentea</name>
    <dbReference type="NCBI Taxonomy" id="178133"/>
    <lineage>
        <taxon>Eukaryota</taxon>
        <taxon>Viridiplantae</taxon>
        <taxon>Streptophyta</taxon>
        <taxon>Embryophyta</taxon>
        <taxon>Tracheophyta</taxon>
        <taxon>Spermatophyta</taxon>
        <taxon>Magnoliopsida</taxon>
        <taxon>eudicotyledons</taxon>
        <taxon>Gunneridae</taxon>
        <taxon>Pentapetalae</taxon>
        <taxon>rosids</taxon>
        <taxon>malvids</taxon>
        <taxon>Myrtales</taxon>
        <taxon>Myrtaceae</taxon>
        <taxon>Myrtoideae</taxon>
        <taxon>Myrteae</taxon>
        <taxon>Australasian group</taxon>
        <taxon>Rhodamnia</taxon>
    </lineage>
</organism>
<accession>A0ABM3HCN2</accession>
<evidence type="ECO:0000256" key="2">
    <source>
        <dbReference type="ARBA" id="ARBA00005220"/>
    </source>
</evidence>